<dbReference type="PRINTS" id="PR00131">
    <property type="entry name" value="GLHYDRLASE1"/>
</dbReference>
<dbReference type="Pfam" id="PF00232">
    <property type="entry name" value="Glyco_hydro_1"/>
    <property type="match status" value="1"/>
</dbReference>
<evidence type="ECO:0000313" key="2">
    <source>
        <dbReference type="EMBL" id="MDQ0359906.1"/>
    </source>
</evidence>
<accession>A0ABU0DZB4</accession>
<gene>
    <name evidence="2" type="ORF">J2S15_000637</name>
</gene>
<dbReference type="Gene3D" id="3.20.20.80">
    <property type="entry name" value="Glycosidases"/>
    <property type="match status" value="1"/>
</dbReference>
<evidence type="ECO:0000313" key="3">
    <source>
        <dbReference type="Proteomes" id="UP001230220"/>
    </source>
</evidence>
<dbReference type="InterPro" id="IPR017853">
    <property type="entry name" value="GH"/>
</dbReference>
<comment type="caution">
    <text evidence="2">The sequence shown here is derived from an EMBL/GenBank/DDBJ whole genome shotgun (WGS) entry which is preliminary data.</text>
</comment>
<comment type="similarity">
    <text evidence="1">Belongs to the glycosyl hydrolase 1 family.</text>
</comment>
<dbReference type="InterPro" id="IPR001360">
    <property type="entry name" value="Glyco_hydro_1"/>
</dbReference>
<sequence length="467" mass="55107">MKEYKFPENFWWGAATSGPQSEGFHNKAHKNIMDYWYETSKEEFFGGVGPFTASNFYETYKEDIRLLKEVGMNSFRTSIQWTRLIKDLYTGEIDKEGKKFYDNVIDEFLKAGIEPVINLYHFDMPIELQQQYDGWCSREVVDLFVKYAQIAFDLFGDRVKYWAVFNEPMVVPEAGYMYGFHYPNRIGEGEKAVQIMYHQVLTTAKTIEVFRNSKVGKNGGEICTILNLTPAYPATESKDDKEASEFVDDFFNNVFVETAINGEFPKKLVEVLEKDGVLWKSEVGDAQLIRKNTVDFLGVNYYHPKRVKARTDKLPQELQKQWMPDIYFEEYDWSEKRINPYRGWEIYPKAMYDIAISMRDKYPNTPWFISENGMGVEGEEQYIDKDGKINDDYRIDFYKEHLQWLHKAMEEGSNCFGYHAWTGYDCWSWNNAYKNRYGFIAVDLETQKRTIKKSGYWYKQVSENNGF</sequence>
<dbReference type="PANTHER" id="PTHR10353">
    <property type="entry name" value="GLYCOSYL HYDROLASE"/>
    <property type="match status" value="1"/>
</dbReference>
<organism evidence="2 3">
    <name type="scientific">Breznakia pachnodae</name>
    <dbReference type="NCBI Taxonomy" id="265178"/>
    <lineage>
        <taxon>Bacteria</taxon>
        <taxon>Bacillati</taxon>
        <taxon>Bacillota</taxon>
        <taxon>Erysipelotrichia</taxon>
        <taxon>Erysipelotrichales</taxon>
        <taxon>Erysipelotrichaceae</taxon>
        <taxon>Breznakia</taxon>
    </lineage>
</organism>
<dbReference type="RefSeq" id="WP_307405409.1">
    <property type="nucleotide sequence ID" value="NZ_JAUSUR010000001.1"/>
</dbReference>
<dbReference type="Proteomes" id="UP001230220">
    <property type="component" value="Unassembled WGS sequence"/>
</dbReference>
<keyword evidence="3" id="KW-1185">Reference proteome</keyword>
<dbReference type="PANTHER" id="PTHR10353:SF139">
    <property type="entry name" value="6-PHOSPHO-BETA-GLUCOSIDASE GMUD"/>
    <property type="match status" value="1"/>
</dbReference>
<name>A0ABU0DZB4_9FIRM</name>
<dbReference type="EMBL" id="JAUSUR010000001">
    <property type="protein sequence ID" value="MDQ0359906.1"/>
    <property type="molecule type" value="Genomic_DNA"/>
</dbReference>
<protein>
    <submittedName>
        <fullName evidence="2">Beta-glucosidase/6-phospho-beta-glucosidase/beta-galactosidase</fullName>
    </submittedName>
</protein>
<evidence type="ECO:0000256" key="1">
    <source>
        <dbReference type="RuleBase" id="RU003690"/>
    </source>
</evidence>
<reference evidence="2 3" key="1">
    <citation type="submission" date="2023-07" db="EMBL/GenBank/DDBJ databases">
        <title>Genomic Encyclopedia of Type Strains, Phase IV (KMG-IV): sequencing the most valuable type-strain genomes for metagenomic binning, comparative biology and taxonomic classification.</title>
        <authorList>
            <person name="Goeker M."/>
        </authorList>
    </citation>
    <scope>NUCLEOTIDE SEQUENCE [LARGE SCALE GENOMIC DNA]</scope>
    <source>
        <strain evidence="2 3">DSM 16784</strain>
    </source>
</reference>
<proteinExistence type="inferred from homology"/>
<dbReference type="SUPFAM" id="SSF51445">
    <property type="entry name" value="(Trans)glycosidases"/>
    <property type="match status" value="1"/>
</dbReference>